<dbReference type="PANTHER" id="PTHR35910">
    <property type="entry name" value="2EXR DOMAIN-CONTAINING PROTEIN"/>
    <property type="match status" value="1"/>
</dbReference>
<dbReference type="AlphaFoldDB" id="A0AAN7AUF4"/>
<evidence type="ECO:0000259" key="1">
    <source>
        <dbReference type="Pfam" id="PF20150"/>
    </source>
</evidence>
<evidence type="ECO:0000313" key="2">
    <source>
        <dbReference type="EMBL" id="KAK4199042.1"/>
    </source>
</evidence>
<dbReference type="EMBL" id="MU863937">
    <property type="protein sequence ID" value="KAK4199042.1"/>
    <property type="molecule type" value="Genomic_DNA"/>
</dbReference>
<reference evidence="2" key="2">
    <citation type="submission" date="2023-05" db="EMBL/GenBank/DDBJ databases">
        <authorList>
            <consortium name="Lawrence Berkeley National Laboratory"/>
            <person name="Steindorff A."/>
            <person name="Hensen N."/>
            <person name="Bonometti L."/>
            <person name="Westerberg I."/>
            <person name="Brannstrom I.O."/>
            <person name="Guillou S."/>
            <person name="Cros-Aarteil S."/>
            <person name="Calhoun S."/>
            <person name="Haridas S."/>
            <person name="Kuo A."/>
            <person name="Mondo S."/>
            <person name="Pangilinan J."/>
            <person name="Riley R."/>
            <person name="Labutti K."/>
            <person name="Andreopoulos B."/>
            <person name="Lipzen A."/>
            <person name="Chen C."/>
            <person name="Yanf M."/>
            <person name="Daum C."/>
            <person name="Ng V."/>
            <person name="Clum A."/>
            <person name="Ohm R."/>
            <person name="Martin F."/>
            <person name="Silar P."/>
            <person name="Natvig D."/>
            <person name="Lalanne C."/>
            <person name="Gautier V."/>
            <person name="Ament-Velasquez S.L."/>
            <person name="Kruys A."/>
            <person name="Hutchinson M.I."/>
            <person name="Powell A.J."/>
            <person name="Barry K."/>
            <person name="Miller A.N."/>
            <person name="Grigoriev I.V."/>
            <person name="Debuchy R."/>
            <person name="Gladieux P."/>
            <person name="Thoren M.H."/>
            <person name="Johannesson H."/>
        </authorList>
    </citation>
    <scope>NUCLEOTIDE SEQUENCE</scope>
    <source>
        <strain evidence="2">CBS 315.58</strain>
    </source>
</reference>
<dbReference type="Proteomes" id="UP001303160">
    <property type="component" value="Unassembled WGS sequence"/>
</dbReference>
<protein>
    <recommendedName>
        <fullName evidence="1">2EXR domain-containing protein</fullName>
    </recommendedName>
</protein>
<evidence type="ECO:0000313" key="3">
    <source>
        <dbReference type="Proteomes" id="UP001303160"/>
    </source>
</evidence>
<name>A0AAN7AUF4_9PEZI</name>
<feature type="domain" description="2EXR" evidence="1">
    <location>
        <begin position="21"/>
        <end position="98"/>
    </location>
</feature>
<sequence>MATSTDPKPPPRPASPTLQTFHAFPYLPYELRAEIWRFSTIEPRDIIPSIHYRPHPLLPPHRTMPILATCFTDIPALLHVCRESREIGLKIYQRAGCPDFISPAMLWQHKLDEEARAEESRRLPRGKNEG</sequence>
<organism evidence="2 3">
    <name type="scientific">Triangularia verruculosa</name>
    <dbReference type="NCBI Taxonomy" id="2587418"/>
    <lineage>
        <taxon>Eukaryota</taxon>
        <taxon>Fungi</taxon>
        <taxon>Dikarya</taxon>
        <taxon>Ascomycota</taxon>
        <taxon>Pezizomycotina</taxon>
        <taxon>Sordariomycetes</taxon>
        <taxon>Sordariomycetidae</taxon>
        <taxon>Sordariales</taxon>
        <taxon>Podosporaceae</taxon>
        <taxon>Triangularia</taxon>
    </lineage>
</organism>
<dbReference type="InterPro" id="IPR045518">
    <property type="entry name" value="2EXR"/>
</dbReference>
<dbReference type="PANTHER" id="PTHR35910:SF1">
    <property type="entry name" value="2EXR DOMAIN-CONTAINING PROTEIN"/>
    <property type="match status" value="1"/>
</dbReference>
<reference evidence="2" key="1">
    <citation type="journal article" date="2023" name="Mol. Phylogenet. Evol.">
        <title>Genome-scale phylogeny and comparative genomics of the fungal order Sordariales.</title>
        <authorList>
            <person name="Hensen N."/>
            <person name="Bonometti L."/>
            <person name="Westerberg I."/>
            <person name="Brannstrom I.O."/>
            <person name="Guillou S."/>
            <person name="Cros-Aarteil S."/>
            <person name="Calhoun S."/>
            <person name="Haridas S."/>
            <person name="Kuo A."/>
            <person name="Mondo S."/>
            <person name="Pangilinan J."/>
            <person name="Riley R."/>
            <person name="LaButti K."/>
            <person name="Andreopoulos B."/>
            <person name="Lipzen A."/>
            <person name="Chen C."/>
            <person name="Yan M."/>
            <person name="Daum C."/>
            <person name="Ng V."/>
            <person name="Clum A."/>
            <person name="Steindorff A."/>
            <person name="Ohm R.A."/>
            <person name="Martin F."/>
            <person name="Silar P."/>
            <person name="Natvig D.O."/>
            <person name="Lalanne C."/>
            <person name="Gautier V."/>
            <person name="Ament-Velasquez S.L."/>
            <person name="Kruys A."/>
            <person name="Hutchinson M.I."/>
            <person name="Powell A.J."/>
            <person name="Barry K."/>
            <person name="Miller A.N."/>
            <person name="Grigoriev I.V."/>
            <person name="Debuchy R."/>
            <person name="Gladieux P."/>
            <person name="Hiltunen Thoren M."/>
            <person name="Johannesson H."/>
        </authorList>
    </citation>
    <scope>NUCLEOTIDE SEQUENCE</scope>
    <source>
        <strain evidence="2">CBS 315.58</strain>
    </source>
</reference>
<comment type="caution">
    <text evidence="2">The sequence shown here is derived from an EMBL/GenBank/DDBJ whole genome shotgun (WGS) entry which is preliminary data.</text>
</comment>
<dbReference type="Pfam" id="PF20150">
    <property type="entry name" value="2EXR"/>
    <property type="match status" value="1"/>
</dbReference>
<keyword evidence="3" id="KW-1185">Reference proteome</keyword>
<proteinExistence type="predicted"/>
<accession>A0AAN7AUF4</accession>
<gene>
    <name evidence="2" type="ORF">QBC40DRAFT_255449</name>
</gene>